<dbReference type="OrthoDB" id="2963168at2759"/>
<dbReference type="Proteomes" id="UP000507470">
    <property type="component" value="Unassembled WGS sequence"/>
</dbReference>
<dbReference type="PANTHER" id="PTHR14187:SF5">
    <property type="entry name" value="HEAT SHOCK 70 KDA PROTEIN 12A"/>
    <property type="match status" value="1"/>
</dbReference>
<dbReference type="InterPro" id="IPR043129">
    <property type="entry name" value="ATPase_NBD"/>
</dbReference>
<dbReference type="SUPFAM" id="SSF53067">
    <property type="entry name" value="Actin-like ATPase domain"/>
    <property type="match status" value="2"/>
</dbReference>
<dbReference type="Pfam" id="PF18738">
    <property type="entry name" value="HEPN_DZIP3"/>
    <property type="match status" value="1"/>
</dbReference>
<proteinExistence type="predicted"/>
<dbReference type="EMBL" id="CACVKT020007616">
    <property type="protein sequence ID" value="CAC5408973.1"/>
    <property type="molecule type" value="Genomic_DNA"/>
</dbReference>
<organism evidence="2 3">
    <name type="scientific">Mytilus coruscus</name>
    <name type="common">Sea mussel</name>
    <dbReference type="NCBI Taxonomy" id="42192"/>
    <lineage>
        <taxon>Eukaryota</taxon>
        <taxon>Metazoa</taxon>
        <taxon>Spiralia</taxon>
        <taxon>Lophotrochozoa</taxon>
        <taxon>Mollusca</taxon>
        <taxon>Bivalvia</taxon>
        <taxon>Autobranchia</taxon>
        <taxon>Pteriomorphia</taxon>
        <taxon>Mytilida</taxon>
        <taxon>Mytiloidea</taxon>
        <taxon>Mytilidae</taxon>
        <taxon>Mytilinae</taxon>
        <taxon>Mytilus</taxon>
    </lineage>
</organism>
<reference evidence="2 3" key="1">
    <citation type="submission" date="2020-06" db="EMBL/GenBank/DDBJ databases">
        <authorList>
            <person name="Li R."/>
            <person name="Bekaert M."/>
        </authorList>
    </citation>
    <scope>NUCLEOTIDE SEQUENCE [LARGE SCALE GENOMIC DNA]</scope>
    <source>
        <strain evidence="3">wild</strain>
    </source>
</reference>
<name>A0A6J8DJZ8_MYTCO</name>
<dbReference type="InterPro" id="IPR041249">
    <property type="entry name" value="HEPN_DZIP3"/>
</dbReference>
<keyword evidence="3" id="KW-1185">Reference proteome</keyword>
<feature type="domain" description="DZIP3-like HEPN" evidence="1">
    <location>
        <begin position="252"/>
        <end position="333"/>
    </location>
</feature>
<evidence type="ECO:0000313" key="3">
    <source>
        <dbReference type="Proteomes" id="UP000507470"/>
    </source>
</evidence>
<sequence length="925" mass="106225">MHATTTHFHERHAKLGIVILRLFPKLLQMILKGNITPKGLNTKYRNKNLHVALTDAEIALLEQLPNTDQFTAGPCYKILRFEHLIDEPKCEWKSEPHDTELDIASDIQRMLCRTNELLSKETNNITKDYYTQFIKKVEGVVSRVDTYLEQDTCQTLYQEILVLMGKNDTITCLQELANIQPIDEIKISSTIEECKRCDRVSRIACVIIDKFASFLRLIINMHYTPSQIYSQVAQNLSTFTKAQHRSLKDLQTLHTFDSLDITLMYQLLRQFSLIYAPSKGWGRQPNSSDLSIADDIERIRILRNKFAHQSDIKMDQNTFENYFSQFRDISHRIDVYLGNNKNPSCEQEIINCKTCHMAVDYMANHETAPKRVENIKNRYSQKVIFIVSERSKPCVISNTSMDDIKRNKLLVVAIDFGTTYSGCAYCTRHDYEDYLKNKKDHPKIQCPTWKAGGGMKYKDPTCVLFKPDNSFHSFGYDAQSYYQNNSDKEDFTQWFYFEQFKMMWYKEKDELTKDTWLKESIYVKGGKYKKMKAVDVFAAVIGYFQGLIMNKLLKGHHGHGVKTFSNDDIHWVLTIPAIWDLKKGKQFIRDAAKKVKISNDQLTLALEPEAASIHCRRQPVSIKTQTYGKRAIAGMQKGHKYVVFDQGGGTTDITVYEVTGPNSVKEIYQACGGHWGGITVNGEFYKFLVRLLGGDVINAVKEHHPVEYYDLMHNFECAKTNFKEGSRKVNVRLPFAWLTKYEEITEDKLKEVILQTNFHKKITIVSDKLRIDHSLFRSFFDYSIVNVTDELGRLFRKELSDVQTLFAVGGFSESSILIDAIKEKLGPEIDVFIPRDPGLAVLKGAVMCGFEPEIINSHEHKNAHFELFATEVTDPKYTTESECKMISVLSVDLTRNFSKDGGLSLKINASGIEIVAVVNENATKN</sequence>
<gene>
    <name evidence="2" type="ORF">MCOR_42309</name>
</gene>
<dbReference type="Gene3D" id="3.30.420.40">
    <property type="match status" value="1"/>
</dbReference>
<evidence type="ECO:0000259" key="1">
    <source>
        <dbReference type="Pfam" id="PF18738"/>
    </source>
</evidence>
<dbReference type="PANTHER" id="PTHR14187">
    <property type="entry name" value="ALPHA KINASE/ELONGATION FACTOR 2 KINASE"/>
    <property type="match status" value="1"/>
</dbReference>
<accession>A0A6J8DJZ8</accession>
<dbReference type="AlphaFoldDB" id="A0A6J8DJZ8"/>
<dbReference type="CDD" id="cd10229">
    <property type="entry name" value="ASKHA_NBD_HSP70_HSPA12"/>
    <property type="match status" value="1"/>
</dbReference>
<evidence type="ECO:0000313" key="2">
    <source>
        <dbReference type="EMBL" id="CAC5408973.1"/>
    </source>
</evidence>
<protein>
    <recommendedName>
        <fullName evidence="1">DZIP3-like HEPN domain-containing protein</fullName>
    </recommendedName>
</protein>